<feature type="region of interest" description="Disordered" evidence="12">
    <location>
        <begin position="207"/>
        <end position="277"/>
    </location>
</feature>
<dbReference type="InterPro" id="IPR050167">
    <property type="entry name" value="Ser_Thr_protein_kinase"/>
</dbReference>
<evidence type="ECO:0000256" key="2">
    <source>
        <dbReference type="ARBA" id="ARBA00022527"/>
    </source>
</evidence>
<dbReference type="CDD" id="cd14063">
    <property type="entry name" value="PK_KSR"/>
    <property type="match status" value="1"/>
</dbReference>
<evidence type="ECO:0000259" key="14">
    <source>
        <dbReference type="PROSITE" id="PS50081"/>
    </source>
</evidence>
<dbReference type="InterPro" id="IPR011009">
    <property type="entry name" value="Kinase-like_dom_sf"/>
</dbReference>
<comment type="similarity">
    <text evidence="1">Belongs to the protein kinase superfamily. TKL Ser/Thr protein kinase family.</text>
</comment>
<dbReference type="SUPFAM" id="SSF56112">
    <property type="entry name" value="Protein kinase-like (PK-like)"/>
    <property type="match status" value="1"/>
</dbReference>
<accession>A0A9D4RW86</accession>
<keyword evidence="3" id="KW-0808">Transferase</keyword>
<dbReference type="SMART" id="SM00220">
    <property type="entry name" value="S_TKc"/>
    <property type="match status" value="1"/>
</dbReference>
<evidence type="ECO:0000256" key="1">
    <source>
        <dbReference type="ARBA" id="ARBA00005843"/>
    </source>
</evidence>
<dbReference type="GO" id="GO:0046872">
    <property type="term" value="F:metal ion binding"/>
    <property type="evidence" value="ECO:0007669"/>
    <property type="project" value="UniProtKB-KW"/>
</dbReference>
<dbReference type="PROSITE" id="PS50081">
    <property type="entry name" value="ZF_DAG_PE_2"/>
    <property type="match status" value="1"/>
</dbReference>
<organism evidence="15 16">
    <name type="scientific">Dreissena polymorpha</name>
    <name type="common">Zebra mussel</name>
    <name type="synonym">Mytilus polymorpha</name>
    <dbReference type="NCBI Taxonomy" id="45954"/>
    <lineage>
        <taxon>Eukaryota</taxon>
        <taxon>Metazoa</taxon>
        <taxon>Spiralia</taxon>
        <taxon>Lophotrochozoa</taxon>
        <taxon>Mollusca</taxon>
        <taxon>Bivalvia</taxon>
        <taxon>Autobranchia</taxon>
        <taxon>Heteroconchia</taxon>
        <taxon>Euheterodonta</taxon>
        <taxon>Imparidentia</taxon>
        <taxon>Neoheterodontei</taxon>
        <taxon>Myida</taxon>
        <taxon>Dreissenoidea</taxon>
        <taxon>Dreissenidae</taxon>
        <taxon>Dreissena</taxon>
    </lineage>
</organism>
<evidence type="ECO:0000256" key="11">
    <source>
        <dbReference type="PROSITE-ProRule" id="PRU10141"/>
    </source>
</evidence>
<dbReference type="PROSITE" id="PS00108">
    <property type="entry name" value="PROTEIN_KINASE_ST"/>
    <property type="match status" value="1"/>
</dbReference>
<dbReference type="GO" id="GO:0004674">
    <property type="term" value="F:protein serine/threonine kinase activity"/>
    <property type="evidence" value="ECO:0007669"/>
    <property type="project" value="UniProtKB-KW"/>
</dbReference>
<evidence type="ECO:0000256" key="3">
    <source>
        <dbReference type="ARBA" id="ARBA00022679"/>
    </source>
</evidence>
<keyword evidence="16" id="KW-1185">Reference proteome</keyword>
<evidence type="ECO:0000256" key="4">
    <source>
        <dbReference type="ARBA" id="ARBA00022723"/>
    </source>
</evidence>
<keyword evidence="5 11" id="KW-0547">Nucleotide-binding</keyword>
<evidence type="ECO:0008006" key="17">
    <source>
        <dbReference type="Google" id="ProtNLM"/>
    </source>
</evidence>
<dbReference type="InterPro" id="IPR046349">
    <property type="entry name" value="C1-like_sf"/>
</dbReference>
<feature type="region of interest" description="Disordered" evidence="12">
    <location>
        <begin position="1"/>
        <end position="35"/>
    </location>
</feature>
<dbReference type="InterPro" id="IPR002219">
    <property type="entry name" value="PKC_DAG/PE"/>
</dbReference>
<reference evidence="15" key="2">
    <citation type="submission" date="2020-11" db="EMBL/GenBank/DDBJ databases">
        <authorList>
            <person name="McCartney M.A."/>
            <person name="Auch B."/>
            <person name="Kono T."/>
            <person name="Mallez S."/>
            <person name="Becker A."/>
            <person name="Gohl D.M."/>
            <person name="Silverstein K.A.T."/>
            <person name="Koren S."/>
            <person name="Bechman K.B."/>
            <person name="Herman A."/>
            <person name="Abrahante J.E."/>
            <person name="Garbe J."/>
        </authorList>
    </citation>
    <scope>NUCLEOTIDE SEQUENCE</scope>
    <source>
        <strain evidence="15">Duluth1</strain>
        <tissue evidence="15">Whole animal</tissue>
    </source>
</reference>
<keyword evidence="6" id="KW-0418">Kinase</keyword>
<dbReference type="GO" id="GO:0005737">
    <property type="term" value="C:cytoplasm"/>
    <property type="evidence" value="ECO:0007669"/>
    <property type="project" value="TreeGrafter"/>
</dbReference>
<dbReference type="InterPro" id="IPR008271">
    <property type="entry name" value="Ser/Thr_kinase_AS"/>
</dbReference>
<dbReference type="FunFam" id="1.10.510.10:FF:000107">
    <property type="entry name" value="kinase suppressor of Ras 1"/>
    <property type="match status" value="1"/>
</dbReference>
<proteinExistence type="inferred from homology"/>
<evidence type="ECO:0000256" key="10">
    <source>
        <dbReference type="ARBA" id="ARBA00048679"/>
    </source>
</evidence>
<comment type="catalytic activity">
    <reaction evidence="9">
        <text>L-threonyl-[protein] + ATP = O-phospho-L-threonyl-[protein] + ADP + H(+)</text>
        <dbReference type="Rhea" id="RHEA:46608"/>
        <dbReference type="Rhea" id="RHEA-COMP:11060"/>
        <dbReference type="Rhea" id="RHEA-COMP:11605"/>
        <dbReference type="ChEBI" id="CHEBI:15378"/>
        <dbReference type="ChEBI" id="CHEBI:30013"/>
        <dbReference type="ChEBI" id="CHEBI:30616"/>
        <dbReference type="ChEBI" id="CHEBI:61977"/>
        <dbReference type="ChEBI" id="CHEBI:456216"/>
        <dbReference type="EC" id="2.7.11.1"/>
    </reaction>
</comment>
<feature type="region of interest" description="Disordered" evidence="12">
    <location>
        <begin position="96"/>
        <end position="116"/>
    </location>
</feature>
<protein>
    <recommendedName>
        <fullName evidence="17">Kinase suppressor of Ras 2</fullName>
    </recommendedName>
</protein>
<reference evidence="15" key="1">
    <citation type="journal article" date="2019" name="bioRxiv">
        <title>The Genome of the Zebra Mussel, Dreissena polymorpha: A Resource for Invasive Species Research.</title>
        <authorList>
            <person name="McCartney M.A."/>
            <person name="Auch B."/>
            <person name="Kono T."/>
            <person name="Mallez S."/>
            <person name="Zhang Y."/>
            <person name="Obille A."/>
            <person name="Becker A."/>
            <person name="Abrahante J.E."/>
            <person name="Garbe J."/>
            <person name="Badalamenti J.P."/>
            <person name="Herman A."/>
            <person name="Mangelson H."/>
            <person name="Liachko I."/>
            <person name="Sullivan S."/>
            <person name="Sone E.D."/>
            <person name="Koren S."/>
            <person name="Silverstein K.A.T."/>
            <person name="Beckman K.B."/>
            <person name="Gohl D.M."/>
        </authorList>
    </citation>
    <scope>NUCLEOTIDE SEQUENCE</scope>
    <source>
        <strain evidence="15">Duluth1</strain>
        <tissue evidence="15">Whole animal</tissue>
    </source>
</reference>
<dbReference type="CDD" id="cd20812">
    <property type="entry name" value="C1_KSR"/>
    <property type="match status" value="1"/>
</dbReference>
<keyword evidence="7" id="KW-0862">Zinc</keyword>
<feature type="domain" description="Phorbol-ester/DAG-type" evidence="14">
    <location>
        <begin position="144"/>
        <end position="189"/>
    </location>
</feature>
<dbReference type="Gene3D" id="1.10.510.10">
    <property type="entry name" value="Transferase(Phosphotransferase) domain 1"/>
    <property type="match status" value="1"/>
</dbReference>
<gene>
    <name evidence="15" type="ORF">DPMN_007244</name>
</gene>
<keyword evidence="8 11" id="KW-0067">ATP-binding</keyword>
<feature type="compositionally biased region" description="Low complexity" evidence="12">
    <location>
        <begin position="102"/>
        <end position="112"/>
    </location>
</feature>
<dbReference type="PANTHER" id="PTHR23257">
    <property type="entry name" value="SERINE-THREONINE PROTEIN KINASE"/>
    <property type="match status" value="1"/>
</dbReference>
<evidence type="ECO:0000313" key="15">
    <source>
        <dbReference type="EMBL" id="KAH3883289.1"/>
    </source>
</evidence>
<evidence type="ECO:0000256" key="7">
    <source>
        <dbReference type="ARBA" id="ARBA00022833"/>
    </source>
</evidence>
<dbReference type="GO" id="GO:0005524">
    <property type="term" value="F:ATP binding"/>
    <property type="evidence" value="ECO:0007669"/>
    <property type="project" value="UniProtKB-UniRule"/>
</dbReference>
<dbReference type="InterPro" id="IPR000719">
    <property type="entry name" value="Prot_kinase_dom"/>
</dbReference>
<evidence type="ECO:0000256" key="9">
    <source>
        <dbReference type="ARBA" id="ARBA00047899"/>
    </source>
</evidence>
<evidence type="ECO:0000256" key="6">
    <source>
        <dbReference type="ARBA" id="ARBA00022777"/>
    </source>
</evidence>
<comment type="catalytic activity">
    <reaction evidence="10">
        <text>L-seryl-[protein] + ATP = O-phospho-L-seryl-[protein] + ADP + H(+)</text>
        <dbReference type="Rhea" id="RHEA:17989"/>
        <dbReference type="Rhea" id="RHEA-COMP:9863"/>
        <dbReference type="Rhea" id="RHEA-COMP:11604"/>
        <dbReference type="ChEBI" id="CHEBI:15378"/>
        <dbReference type="ChEBI" id="CHEBI:29999"/>
        <dbReference type="ChEBI" id="CHEBI:30616"/>
        <dbReference type="ChEBI" id="CHEBI:83421"/>
        <dbReference type="ChEBI" id="CHEBI:456216"/>
        <dbReference type="EC" id="2.7.11.1"/>
    </reaction>
</comment>
<dbReference type="GO" id="GO:0007265">
    <property type="term" value="P:Ras protein signal transduction"/>
    <property type="evidence" value="ECO:0007669"/>
    <property type="project" value="TreeGrafter"/>
</dbReference>
<evidence type="ECO:0000313" key="16">
    <source>
        <dbReference type="Proteomes" id="UP000828390"/>
    </source>
</evidence>
<dbReference type="SMART" id="SM00109">
    <property type="entry name" value="C1"/>
    <property type="match status" value="1"/>
</dbReference>
<dbReference type="AlphaFoldDB" id="A0A9D4RW86"/>
<sequence length="664" mass="73689">MRSVGSYTPPPTPPLVRTPKTKYPITPPPKKKNLLFPEYPTISRSKSQESQLAHRVHDIDPVRSGKKKQVKDLNLGSNTYVNLGGSHDILNFRRHSNEQDASSRGPSGPASPIITSPIHSPHFTGALADGTLGGPHAMMKHHINHRYINKLLIGSTCDVCYKSIFRGKYCKHCKFKCHRDCANKESPSCGLSKELVDVVMKNIFVDGANPRQTPTPHLLPQGTPELLRPTRSVPAFQVPDSSSASSSNSSTHSSPLPTGLSSGTITSPSPYASPNIQRSFRFPDISESSMDVTQTEPVISSGWDRDLDVVSTNTSNDSDKTIIDSTMSEVTLLDREDSVDSQDDEGHMLGRVGSISVALKEWDIPFEELIREDYIGTGRFGKVYKGQWHGDVAIKMLNMDPNTDNAAQLSAFKVEVANLRKTRHENLVLFMGACMKPPHLAIVTSLCRGSSLFTLLHVRKEKFNMSKAIIIAQQVSQGMGYLHAKGIVHKDLKTKNIFFDKDKVVITDFGLFNVTKLCHASRHADRLQIPPGWLCYLSPEIIKALQAGAAYANNDLPFSTMSDVYAFGTVWYELLNGHWPFEDQPAESIIWQVGHGIKPSFGLIRGSKDVKDMLLLCWNYKCEDRPSFGNLLKIMERLPRKPFTRSPSHPIHLLSRSADSLLTS</sequence>
<dbReference type="PROSITE" id="PS50011">
    <property type="entry name" value="PROTEIN_KINASE_DOM"/>
    <property type="match status" value="1"/>
</dbReference>
<feature type="domain" description="Protein kinase" evidence="13">
    <location>
        <begin position="369"/>
        <end position="644"/>
    </location>
</feature>
<dbReference type="Gene3D" id="3.30.60.20">
    <property type="match status" value="1"/>
</dbReference>
<dbReference type="FunFam" id="3.30.200.20:FF:000034">
    <property type="entry name" value="Kinase suppressor of Ras 1"/>
    <property type="match status" value="1"/>
</dbReference>
<evidence type="ECO:0000259" key="13">
    <source>
        <dbReference type="PROSITE" id="PS50011"/>
    </source>
</evidence>
<feature type="compositionally biased region" description="Polar residues" evidence="12">
    <location>
        <begin position="255"/>
        <end position="277"/>
    </location>
</feature>
<dbReference type="EMBL" id="JAIWYP010000001">
    <property type="protein sequence ID" value="KAH3883289.1"/>
    <property type="molecule type" value="Genomic_DNA"/>
</dbReference>
<keyword evidence="2" id="KW-0723">Serine/threonine-protein kinase</keyword>
<comment type="caution">
    <text evidence="15">The sequence shown here is derived from an EMBL/GenBank/DDBJ whole genome shotgun (WGS) entry which is preliminary data.</text>
</comment>
<dbReference type="PANTHER" id="PTHR23257:SF963">
    <property type="entry name" value="AT08303P"/>
    <property type="match status" value="1"/>
</dbReference>
<dbReference type="PROSITE" id="PS00107">
    <property type="entry name" value="PROTEIN_KINASE_ATP"/>
    <property type="match status" value="1"/>
</dbReference>
<evidence type="ECO:0000256" key="12">
    <source>
        <dbReference type="SAM" id="MobiDB-lite"/>
    </source>
</evidence>
<dbReference type="Gene3D" id="3.30.200.20">
    <property type="entry name" value="Phosphorylase Kinase, domain 1"/>
    <property type="match status" value="1"/>
</dbReference>
<dbReference type="InterPro" id="IPR017441">
    <property type="entry name" value="Protein_kinase_ATP_BS"/>
</dbReference>
<name>A0A9D4RW86_DREPO</name>
<dbReference type="SUPFAM" id="SSF57889">
    <property type="entry name" value="Cysteine-rich domain"/>
    <property type="match status" value="1"/>
</dbReference>
<keyword evidence="4" id="KW-0479">Metal-binding</keyword>
<dbReference type="Proteomes" id="UP000828390">
    <property type="component" value="Unassembled WGS sequence"/>
</dbReference>
<feature type="binding site" evidence="11">
    <location>
        <position position="395"/>
    </location>
    <ligand>
        <name>ATP</name>
        <dbReference type="ChEBI" id="CHEBI:30616"/>
    </ligand>
</feature>
<feature type="compositionally biased region" description="Low complexity" evidence="12">
    <location>
        <begin position="241"/>
        <end position="254"/>
    </location>
</feature>
<dbReference type="InterPro" id="IPR001245">
    <property type="entry name" value="Ser-Thr/Tyr_kinase_cat_dom"/>
</dbReference>
<evidence type="ECO:0000256" key="5">
    <source>
        <dbReference type="ARBA" id="ARBA00022741"/>
    </source>
</evidence>
<dbReference type="Pfam" id="PF07714">
    <property type="entry name" value="PK_Tyr_Ser-Thr"/>
    <property type="match status" value="1"/>
</dbReference>
<evidence type="ECO:0000256" key="8">
    <source>
        <dbReference type="ARBA" id="ARBA00022840"/>
    </source>
</evidence>
<dbReference type="PROSITE" id="PS00479">
    <property type="entry name" value="ZF_DAG_PE_1"/>
    <property type="match status" value="1"/>
</dbReference>